<keyword evidence="2" id="KW-1185">Reference proteome</keyword>
<protein>
    <submittedName>
        <fullName evidence="1">Uncharacterized protein</fullName>
    </submittedName>
</protein>
<dbReference type="EMBL" id="FODV01000021">
    <property type="protein sequence ID" value="SEP20870.1"/>
    <property type="molecule type" value="Genomic_DNA"/>
</dbReference>
<evidence type="ECO:0000313" key="2">
    <source>
        <dbReference type="Proteomes" id="UP000199126"/>
    </source>
</evidence>
<dbReference type="InterPro" id="IPR023170">
    <property type="entry name" value="HhH_base_excis_C"/>
</dbReference>
<proteinExistence type="predicted"/>
<dbReference type="OrthoDB" id="155576at2157"/>
<reference evidence="2" key="1">
    <citation type="submission" date="2016-10" db="EMBL/GenBank/DDBJ databases">
        <authorList>
            <person name="Varghese N."/>
            <person name="Submissions S."/>
        </authorList>
    </citation>
    <scope>NUCLEOTIDE SEQUENCE [LARGE SCALE GENOMIC DNA]</scope>
    <source>
        <strain evidence="2">CGMCC 1.10121</strain>
    </source>
</reference>
<gene>
    <name evidence="1" type="ORF">SAMN04487948_12166</name>
</gene>
<dbReference type="Proteomes" id="UP000199126">
    <property type="component" value="Unassembled WGS sequence"/>
</dbReference>
<dbReference type="AlphaFoldDB" id="A0A1H8VZU8"/>
<dbReference type="Gene3D" id="1.10.340.30">
    <property type="entry name" value="Hypothetical protein, domain 2"/>
    <property type="match status" value="1"/>
</dbReference>
<organism evidence="1 2">
    <name type="scientific">Halogranum amylolyticum</name>
    <dbReference type="NCBI Taxonomy" id="660520"/>
    <lineage>
        <taxon>Archaea</taxon>
        <taxon>Methanobacteriati</taxon>
        <taxon>Methanobacteriota</taxon>
        <taxon>Stenosarchaea group</taxon>
        <taxon>Halobacteria</taxon>
        <taxon>Halobacteriales</taxon>
        <taxon>Haloferacaceae</taxon>
    </lineage>
</organism>
<name>A0A1H8VZU8_9EURY</name>
<dbReference type="Gene3D" id="1.10.1670.10">
    <property type="entry name" value="Helix-hairpin-Helix base-excision DNA repair enzymes (C-terminal)"/>
    <property type="match status" value="1"/>
</dbReference>
<dbReference type="RefSeq" id="WP_089827448.1">
    <property type="nucleotide sequence ID" value="NZ_FODV01000021.1"/>
</dbReference>
<accession>A0A1H8VZU8</accession>
<sequence length="188" mass="22421">MKLDRDLVLEKSREYEQHEPLYLVEQERLETLPDAFENGTVVWKDVEWVVRWYYRRYLGTFSHRTRESVERRFKQNDWEAVRETIESVVETSETTERVRRLTELSGVSVPVASAFLQYTDPTEYVVVDDRVWAVLHRAEALRDPYSDPLSVAAYLTYLEQCRSMAADFDVDLQTLYRALWRLAKEQED</sequence>
<evidence type="ECO:0000313" key="1">
    <source>
        <dbReference type="EMBL" id="SEP20870.1"/>
    </source>
</evidence>